<dbReference type="SUPFAM" id="SSF49584">
    <property type="entry name" value="Periplasmic chaperone C-domain"/>
    <property type="match status" value="1"/>
</dbReference>
<evidence type="ECO:0000259" key="6">
    <source>
        <dbReference type="Pfam" id="PF00345"/>
    </source>
</evidence>
<dbReference type="RefSeq" id="WP_349929865.1">
    <property type="nucleotide sequence ID" value="NZ_CP157982.1"/>
</dbReference>
<gene>
    <name evidence="8" type="ORF">ABJ384_14825</name>
</gene>
<dbReference type="PRINTS" id="PR00969">
    <property type="entry name" value="CHAPERONPILI"/>
</dbReference>
<dbReference type="PANTHER" id="PTHR30251:SF7">
    <property type="entry name" value="FIMBRIAE CHAPARONE"/>
    <property type="match status" value="1"/>
</dbReference>
<dbReference type="AlphaFoldDB" id="A0AAU7T1Y5"/>
<feature type="domain" description="Pili assembly chaperone N-terminal" evidence="6">
    <location>
        <begin position="14"/>
        <end position="138"/>
    </location>
</feature>
<evidence type="ECO:0000256" key="5">
    <source>
        <dbReference type="ARBA" id="ARBA00023186"/>
    </source>
</evidence>
<dbReference type="PANTHER" id="PTHR30251">
    <property type="entry name" value="PILUS ASSEMBLY CHAPERONE"/>
    <property type="match status" value="1"/>
</dbReference>
<dbReference type="InterPro" id="IPR016147">
    <property type="entry name" value="Pili_assmbl_chaperone_N"/>
</dbReference>
<dbReference type="Gene3D" id="2.60.40.10">
    <property type="entry name" value="Immunoglobulins"/>
    <property type="match status" value="2"/>
</dbReference>
<evidence type="ECO:0000256" key="4">
    <source>
        <dbReference type="ARBA" id="ARBA00022764"/>
    </source>
</evidence>
<dbReference type="SUPFAM" id="SSF49354">
    <property type="entry name" value="PapD-like"/>
    <property type="match status" value="1"/>
</dbReference>
<keyword evidence="8" id="KW-0614">Plasmid</keyword>
<comment type="subcellular location">
    <subcellularLocation>
        <location evidence="1">Periplasm</location>
    </subcellularLocation>
</comment>
<keyword evidence="5" id="KW-0143">Chaperone</keyword>
<evidence type="ECO:0000256" key="1">
    <source>
        <dbReference type="ARBA" id="ARBA00004418"/>
    </source>
</evidence>
<evidence type="ECO:0000256" key="3">
    <source>
        <dbReference type="ARBA" id="ARBA00022729"/>
    </source>
</evidence>
<dbReference type="Pfam" id="PF02753">
    <property type="entry name" value="PapD_C"/>
    <property type="match status" value="1"/>
</dbReference>
<accession>A0AAU7T1Y5</accession>
<dbReference type="InterPro" id="IPR013783">
    <property type="entry name" value="Ig-like_fold"/>
</dbReference>
<reference evidence="8" key="1">
    <citation type="submission" date="2024-06" db="EMBL/GenBank/DDBJ databases">
        <authorList>
            <person name="Song Z."/>
        </authorList>
    </citation>
    <scope>NUCLEOTIDE SEQUENCE</scope>
    <source>
        <strain evidence="8">A1-4-2</strain>
        <plasmid evidence="8">unnamed1</plasmid>
    </source>
</reference>
<dbReference type="InterPro" id="IPR008962">
    <property type="entry name" value="PapD-like_sf"/>
</dbReference>
<organism evidence="8">
    <name type="scientific">Acinetobacter sp. A1-4-2</name>
    <dbReference type="NCBI Taxonomy" id="3156489"/>
    <lineage>
        <taxon>Bacteria</taxon>
        <taxon>Pseudomonadati</taxon>
        <taxon>Pseudomonadota</taxon>
        <taxon>Gammaproteobacteria</taxon>
        <taxon>Moraxellales</taxon>
        <taxon>Moraxellaceae</taxon>
        <taxon>Acinetobacter</taxon>
    </lineage>
</organism>
<dbReference type="InterPro" id="IPR036316">
    <property type="entry name" value="Pili_assmbl_chap_C_dom_sf"/>
</dbReference>
<keyword evidence="4" id="KW-0574">Periplasm</keyword>
<evidence type="ECO:0000256" key="2">
    <source>
        <dbReference type="ARBA" id="ARBA00007399"/>
    </source>
</evidence>
<feature type="domain" description="Pili assembly chaperone C-terminal" evidence="7">
    <location>
        <begin position="166"/>
        <end position="228"/>
    </location>
</feature>
<dbReference type="InterPro" id="IPR050643">
    <property type="entry name" value="Periplasmic_pilus_chap"/>
</dbReference>
<dbReference type="GO" id="GO:0071555">
    <property type="term" value="P:cell wall organization"/>
    <property type="evidence" value="ECO:0007669"/>
    <property type="project" value="InterPro"/>
</dbReference>
<comment type="similarity">
    <text evidence="2">Belongs to the periplasmic pilus chaperone family.</text>
</comment>
<protein>
    <submittedName>
        <fullName evidence="8">Molecular chaperone</fullName>
    </submittedName>
</protein>
<dbReference type="InterPro" id="IPR001829">
    <property type="entry name" value="Pili_assmbl_chaperone_bac"/>
</dbReference>
<evidence type="ECO:0000313" key="8">
    <source>
        <dbReference type="EMBL" id="XBU17249.1"/>
    </source>
</evidence>
<dbReference type="InterPro" id="IPR016148">
    <property type="entry name" value="Pili_assmbl_chaperone_C"/>
</dbReference>
<dbReference type="Pfam" id="PF00345">
    <property type="entry name" value="PapD_N"/>
    <property type="match status" value="1"/>
</dbReference>
<keyword evidence="3" id="KW-0732">Signal</keyword>
<dbReference type="EMBL" id="CP157982">
    <property type="protein sequence ID" value="XBU17249.1"/>
    <property type="molecule type" value="Genomic_DNA"/>
</dbReference>
<sequence>MYYLLTYSVVQAGILPASSRVIYAEQSREQSLLLANSNDYPSIVQTWVDDGSGNLDLAKAPFIVLPAIFRMNPKGIQAIRIVQNGEAMPADRESVYWLNLYEIAGKTPEQSQPVSENQARLDLAMNTQLKIFYRPANLAKMNIEQIAAQLRFSLQQSAGQWFLVCHNPTPYHISFTGLKVIQGQQSRIVAKQMDMMTPAQANRIYPLEQAPQSTEFDRIEFTLLDDQGTMHNGLFDPKMNHTQLK</sequence>
<evidence type="ECO:0000259" key="7">
    <source>
        <dbReference type="Pfam" id="PF02753"/>
    </source>
</evidence>
<name>A0AAU7T1Y5_9GAMM</name>
<geneLocation type="plasmid" evidence="8">
    <name>unnamed1</name>
</geneLocation>
<proteinExistence type="inferred from homology"/>
<dbReference type="GO" id="GO:0030288">
    <property type="term" value="C:outer membrane-bounded periplasmic space"/>
    <property type="evidence" value="ECO:0007669"/>
    <property type="project" value="InterPro"/>
</dbReference>